<dbReference type="InterPro" id="IPR036322">
    <property type="entry name" value="WD40_repeat_dom_sf"/>
</dbReference>
<evidence type="ECO:0000256" key="1">
    <source>
        <dbReference type="ARBA" id="ARBA00022574"/>
    </source>
</evidence>
<dbReference type="InterPro" id="IPR015943">
    <property type="entry name" value="WD40/YVTN_repeat-like_dom_sf"/>
</dbReference>
<keyword evidence="2" id="KW-0677">Repeat</keyword>
<dbReference type="InterPro" id="IPR039328">
    <property type="entry name" value="WDR89"/>
</dbReference>
<accession>A0A7H9B1I0</accession>
<dbReference type="Proteomes" id="UP000509704">
    <property type="component" value="Chromosome 4"/>
</dbReference>
<dbReference type="KEGG" id="zmk:HG535_0D02060"/>
<proteinExistence type="predicted"/>
<organism evidence="5 6">
    <name type="scientific">Zygotorulaspora mrakii</name>
    <name type="common">Zygosaccharomyces mrakii</name>
    <dbReference type="NCBI Taxonomy" id="42260"/>
    <lineage>
        <taxon>Eukaryota</taxon>
        <taxon>Fungi</taxon>
        <taxon>Dikarya</taxon>
        <taxon>Ascomycota</taxon>
        <taxon>Saccharomycotina</taxon>
        <taxon>Saccharomycetes</taxon>
        <taxon>Saccharomycetales</taxon>
        <taxon>Saccharomycetaceae</taxon>
        <taxon>Zygotorulaspora</taxon>
    </lineage>
</organism>
<name>A0A7H9B1I0_ZYGMR</name>
<dbReference type="EMBL" id="CP058607">
    <property type="protein sequence ID" value="QLG72498.1"/>
    <property type="molecule type" value="Genomic_DNA"/>
</dbReference>
<gene>
    <name evidence="5" type="ORF">HG535_0D02060</name>
</gene>
<feature type="compositionally biased region" description="Basic and acidic residues" evidence="4">
    <location>
        <begin position="361"/>
        <end position="376"/>
    </location>
</feature>
<evidence type="ECO:0000313" key="5">
    <source>
        <dbReference type="EMBL" id="QLG72498.1"/>
    </source>
</evidence>
<dbReference type="PANTHER" id="PTHR22889">
    <property type="entry name" value="WD REPEAT-CONTAINING PROTEIN 89"/>
    <property type="match status" value="1"/>
</dbReference>
<dbReference type="Gene3D" id="2.130.10.10">
    <property type="entry name" value="YVTN repeat-like/Quinoprotein amine dehydrogenase"/>
    <property type="match status" value="1"/>
</dbReference>
<dbReference type="RefSeq" id="XP_037144226.1">
    <property type="nucleotide sequence ID" value="XM_037288331.1"/>
</dbReference>
<evidence type="ECO:0000313" key="6">
    <source>
        <dbReference type="Proteomes" id="UP000509704"/>
    </source>
</evidence>
<dbReference type="OrthoDB" id="25131at2759"/>
<feature type="region of interest" description="Disordered" evidence="4">
    <location>
        <begin position="355"/>
        <end position="394"/>
    </location>
</feature>
<evidence type="ECO:0000256" key="3">
    <source>
        <dbReference type="PROSITE-ProRule" id="PRU00221"/>
    </source>
</evidence>
<evidence type="ECO:0000256" key="2">
    <source>
        <dbReference type="ARBA" id="ARBA00022737"/>
    </source>
</evidence>
<dbReference type="InterPro" id="IPR001680">
    <property type="entry name" value="WD40_rpt"/>
</dbReference>
<dbReference type="PANTHER" id="PTHR22889:SF0">
    <property type="entry name" value="WD REPEAT-CONTAINING PROTEIN 89"/>
    <property type="match status" value="1"/>
</dbReference>
<dbReference type="Pfam" id="PF00400">
    <property type="entry name" value="WD40"/>
    <property type="match status" value="2"/>
</dbReference>
<dbReference type="AlphaFoldDB" id="A0A7H9B1I0"/>
<reference evidence="5 6" key="1">
    <citation type="submission" date="2020-07" db="EMBL/GenBank/DDBJ databases">
        <title>The yeast mating-type switching endonuclease HO is a domesticated member of an unorthodox homing genetic element family.</title>
        <authorList>
            <person name="Coughlan A.Y."/>
            <person name="Lombardi L."/>
            <person name="Braun-Galleani S."/>
            <person name="Martos A.R."/>
            <person name="Galeote V."/>
            <person name="Bigey F."/>
            <person name="Dequin S."/>
            <person name="Byrne K.P."/>
            <person name="Wolfe K.H."/>
        </authorList>
    </citation>
    <scope>NUCLEOTIDE SEQUENCE [LARGE SCALE GENOMIC DNA]</scope>
    <source>
        <strain evidence="5 6">NRRL Y-6702</strain>
    </source>
</reference>
<keyword evidence="6" id="KW-1185">Reference proteome</keyword>
<keyword evidence="1 3" id="KW-0853">WD repeat</keyword>
<dbReference type="SMART" id="SM00320">
    <property type="entry name" value="WD40"/>
    <property type="match status" value="3"/>
</dbReference>
<dbReference type="PROSITE" id="PS50294">
    <property type="entry name" value="WD_REPEATS_REGION"/>
    <property type="match status" value="1"/>
</dbReference>
<dbReference type="SUPFAM" id="SSF50978">
    <property type="entry name" value="WD40 repeat-like"/>
    <property type="match status" value="1"/>
</dbReference>
<evidence type="ECO:0000256" key="4">
    <source>
        <dbReference type="SAM" id="MobiDB-lite"/>
    </source>
</evidence>
<protein>
    <submittedName>
        <fullName evidence="5">Uncharacterized protein</fullName>
    </submittedName>
</protein>
<dbReference type="PROSITE" id="PS50082">
    <property type="entry name" value="WD_REPEATS_2"/>
    <property type="match status" value="1"/>
</dbReference>
<dbReference type="GeneID" id="59236222"/>
<feature type="compositionally biased region" description="Basic residues" evidence="4">
    <location>
        <begin position="377"/>
        <end position="394"/>
    </location>
</feature>
<feature type="repeat" description="WD" evidence="3">
    <location>
        <begin position="147"/>
        <end position="182"/>
    </location>
</feature>
<sequence length="394" mass="44439">MDETPSYKSLECIDFGANNWCLAFQPLYKHALLTSLSNGEVHHLDWDTGKSKQVTETGDISCNDLKVINSDYNNGTLYAVASGSSVKIFDIRSQNAVALLKNDKNAPFLSLDSRHNFLASGTELSGVDAEILMHDIRKWNVPVKTFIDSHHDDVTDLKFHPSDPHILLSGSTDGYTNIYDLRHQDEEDCLHQVINFASIHSCGWLSPKRIYTLSHMETFAIHELNDITDEAREPKPLDFCDVRETWNCGYVIDIYPGFIAAGSSQQNCGFLKLLPFENEIVEVKNSIVIPSAHGNEVIRDVYIPPEQSDLLYSCGEDGCVRIWKGRKALNVPSEFWEYSAKLDVLSDSTPVPVQPNTLDAEATKRPIEVIHSDSRKEKNKKNSKKSQSKRYKPY</sequence>